<evidence type="ECO:0000313" key="2">
    <source>
        <dbReference type="Proteomes" id="UP000055590"/>
    </source>
</evidence>
<dbReference type="InterPro" id="IPR048274">
    <property type="entry name" value="MC_hydratase"/>
</dbReference>
<dbReference type="CDD" id="cd03451">
    <property type="entry name" value="FkbR2"/>
    <property type="match status" value="1"/>
</dbReference>
<dbReference type="KEGG" id="vin:AKJ08_0767"/>
<dbReference type="InterPro" id="IPR029069">
    <property type="entry name" value="HotDog_dom_sf"/>
</dbReference>
<sequence length="198" mass="21892">MQDVPIFPVPRTPCGARAKAMGGRRVVSYGRFYEDFEVGSVLDHHWGRTITQAEGQLFATWTMNASPLYFNEVYARAQGHPTTPIHPLLVMNVVFGLSVEDLSEQALAHLGYWRMRFPKPVYPGDTLLSRSEVLDKRLSDSKDDRGIVHVRTSGTNQHGDEVLSYERKILVKKRAAYPVLDKAPGSAAVASGSGKHGG</sequence>
<dbReference type="SUPFAM" id="SSF54637">
    <property type="entry name" value="Thioesterase/thiol ester dehydrase-isomerase"/>
    <property type="match status" value="1"/>
</dbReference>
<protein>
    <submittedName>
        <fullName evidence="1">Monoamine oxidase regulatory-like</fullName>
    </submittedName>
</protein>
<dbReference type="Proteomes" id="UP000055590">
    <property type="component" value="Chromosome"/>
</dbReference>
<dbReference type="GO" id="GO:0016829">
    <property type="term" value="F:lyase activity"/>
    <property type="evidence" value="ECO:0007669"/>
    <property type="project" value="InterPro"/>
</dbReference>
<gene>
    <name evidence="1" type="ORF">AKJ08_0767</name>
</gene>
<proteinExistence type="predicted"/>
<organism evidence="1 2">
    <name type="scientific">Vulgatibacter incomptus</name>
    <dbReference type="NCBI Taxonomy" id="1391653"/>
    <lineage>
        <taxon>Bacteria</taxon>
        <taxon>Pseudomonadati</taxon>
        <taxon>Myxococcota</taxon>
        <taxon>Myxococcia</taxon>
        <taxon>Myxococcales</taxon>
        <taxon>Cystobacterineae</taxon>
        <taxon>Vulgatibacteraceae</taxon>
        <taxon>Vulgatibacter</taxon>
    </lineage>
</organism>
<dbReference type="PANTHER" id="PTHR43664:SF1">
    <property type="entry name" value="BETA-METHYLMALYL-COA DEHYDRATASE"/>
    <property type="match status" value="1"/>
</dbReference>
<dbReference type="Gene3D" id="3.10.129.10">
    <property type="entry name" value="Hotdog Thioesterase"/>
    <property type="match status" value="1"/>
</dbReference>
<accession>A0A0K1PA36</accession>
<dbReference type="EMBL" id="CP012332">
    <property type="protein sequence ID" value="AKU90380.1"/>
    <property type="molecule type" value="Genomic_DNA"/>
</dbReference>
<dbReference type="Pfam" id="PF19315">
    <property type="entry name" value="MC_hydratase"/>
    <property type="match status" value="1"/>
</dbReference>
<reference evidence="1 2" key="1">
    <citation type="submission" date="2015-08" db="EMBL/GenBank/DDBJ databases">
        <authorList>
            <person name="Babu N.S."/>
            <person name="Beckwith C.J."/>
            <person name="Beseler K.G."/>
            <person name="Brison A."/>
            <person name="Carone J.V."/>
            <person name="Caskin T.P."/>
            <person name="Diamond M."/>
            <person name="Durham M.E."/>
            <person name="Foxe J.M."/>
            <person name="Go M."/>
            <person name="Henderson B.A."/>
            <person name="Jones I.B."/>
            <person name="McGettigan J.A."/>
            <person name="Micheletti S.J."/>
            <person name="Nasrallah M.E."/>
            <person name="Ortiz D."/>
            <person name="Piller C.R."/>
            <person name="Privatt S.R."/>
            <person name="Schneider S.L."/>
            <person name="Sharp S."/>
            <person name="Smith T.C."/>
            <person name="Stanton J.D."/>
            <person name="Ullery H.E."/>
            <person name="Wilson R.J."/>
            <person name="Serrano M.G."/>
            <person name="Buck G."/>
            <person name="Lee V."/>
            <person name="Wang Y."/>
            <person name="Carvalho R."/>
            <person name="Voegtly L."/>
            <person name="Shi R."/>
            <person name="Duckworth R."/>
            <person name="Johnson A."/>
            <person name="Loviza R."/>
            <person name="Walstead R."/>
            <person name="Shah Z."/>
            <person name="Kiflezghi M."/>
            <person name="Wade K."/>
            <person name="Ball S.L."/>
            <person name="Bradley K.W."/>
            <person name="Asai D.J."/>
            <person name="Bowman C.A."/>
            <person name="Russell D.A."/>
            <person name="Pope W.H."/>
            <person name="Jacobs-Sera D."/>
            <person name="Hendrix R.W."/>
            <person name="Hatfull G.F."/>
        </authorList>
    </citation>
    <scope>NUCLEOTIDE SEQUENCE [LARGE SCALE GENOMIC DNA]</scope>
    <source>
        <strain evidence="1 2">DSM 27710</strain>
    </source>
</reference>
<keyword evidence="2" id="KW-1185">Reference proteome</keyword>
<dbReference type="STRING" id="1391653.AKJ08_0767"/>
<dbReference type="AlphaFoldDB" id="A0A0K1PA36"/>
<evidence type="ECO:0000313" key="1">
    <source>
        <dbReference type="EMBL" id="AKU90380.1"/>
    </source>
</evidence>
<dbReference type="PANTHER" id="PTHR43664">
    <property type="entry name" value="MONOAMINE OXIDASE-RELATED"/>
    <property type="match status" value="1"/>
</dbReference>
<name>A0A0K1PA36_9BACT</name>
<dbReference type="InterPro" id="IPR052342">
    <property type="entry name" value="MCH/BMMD"/>
</dbReference>